<accession>A0ABM0GN69</accession>
<protein>
    <submittedName>
        <fullName evidence="5">Uncharacterized protein LOC100371864</fullName>
    </submittedName>
</protein>
<dbReference type="Proteomes" id="UP000694865">
    <property type="component" value="Unplaced"/>
</dbReference>
<keyword evidence="2" id="KW-0963">Cytoplasm</keyword>
<evidence type="ECO:0000259" key="3">
    <source>
        <dbReference type="PROSITE" id="PS50053"/>
    </source>
</evidence>
<keyword evidence="4" id="KW-1185">Reference proteome</keyword>
<dbReference type="PROSITE" id="PS50053">
    <property type="entry name" value="UBIQUITIN_2"/>
    <property type="match status" value="1"/>
</dbReference>
<comment type="subcellular location">
    <subcellularLocation>
        <location evidence="1">Cytoplasm</location>
        <location evidence="1">Cytosol</location>
    </subcellularLocation>
</comment>
<dbReference type="InterPro" id="IPR029071">
    <property type="entry name" value="Ubiquitin-like_domsf"/>
</dbReference>
<dbReference type="InterPro" id="IPR000626">
    <property type="entry name" value="Ubiquitin-like_dom"/>
</dbReference>
<dbReference type="InterPro" id="IPR019956">
    <property type="entry name" value="Ubiquitin_dom"/>
</dbReference>
<gene>
    <name evidence="5" type="primary">LOC100371864</name>
</gene>
<dbReference type="Gene3D" id="1.20.120.1750">
    <property type="match status" value="1"/>
</dbReference>
<dbReference type="SUPFAM" id="SSF54236">
    <property type="entry name" value="Ubiquitin-like"/>
    <property type="match status" value="1"/>
</dbReference>
<dbReference type="PANTHER" id="PTHR46555">
    <property type="entry name" value="UBIQUITIN-LIKE PROTEIN 4A"/>
    <property type="match status" value="1"/>
</dbReference>
<dbReference type="Pfam" id="PF00240">
    <property type="entry name" value="ubiquitin"/>
    <property type="match status" value="1"/>
</dbReference>
<name>A0ABM0GN69_SACKO</name>
<dbReference type="Gene3D" id="3.10.20.90">
    <property type="entry name" value="Phosphatidylinositol 3-kinase Catalytic Subunit, Chain A, domain 1"/>
    <property type="match status" value="1"/>
</dbReference>
<evidence type="ECO:0000313" key="4">
    <source>
        <dbReference type="Proteomes" id="UP000694865"/>
    </source>
</evidence>
<dbReference type="SMART" id="SM00213">
    <property type="entry name" value="UBQ"/>
    <property type="match status" value="1"/>
</dbReference>
<organism evidence="4 5">
    <name type="scientific">Saccoglossus kowalevskii</name>
    <name type="common">Acorn worm</name>
    <dbReference type="NCBI Taxonomy" id="10224"/>
    <lineage>
        <taxon>Eukaryota</taxon>
        <taxon>Metazoa</taxon>
        <taxon>Hemichordata</taxon>
        <taxon>Enteropneusta</taxon>
        <taxon>Harrimaniidae</taxon>
        <taxon>Saccoglossus</taxon>
    </lineage>
</organism>
<evidence type="ECO:0000313" key="5">
    <source>
        <dbReference type="RefSeq" id="XP_002733653.2"/>
    </source>
</evidence>
<dbReference type="GeneID" id="100371864"/>
<dbReference type="PRINTS" id="PR00348">
    <property type="entry name" value="UBIQUITIN"/>
</dbReference>
<proteinExistence type="predicted"/>
<dbReference type="PANTHER" id="PTHR46555:SF1">
    <property type="entry name" value="UBIQUITIN-LIKE PROTEIN 4A"/>
    <property type="match status" value="1"/>
</dbReference>
<dbReference type="SUPFAM" id="SSF57850">
    <property type="entry name" value="RING/U-box"/>
    <property type="match status" value="2"/>
</dbReference>
<feature type="domain" description="Ubiquitin-like" evidence="3">
    <location>
        <begin position="10"/>
        <end position="87"/>
    </location>
</feature>
<dbReference type="RefSeq" id="XP_002733653.2">
    <property type="nucleotide sequence ID" value="XM_002733607.2"/>
</dbReference>
<dbReference type="InterPro" id="IPR047154">
    <property type="entry name" value="UBL4A-like"/>
</dbReference>
<evidence type="ECO:0000256" key="2">
    <source>
        <dbReference type="ARBA" id="ARBA00022490"/>
    </source>
</evidence>
<reference evidence="5" key="1">
    <citation type="submission" date="2025-08" db="UniProtKB">
        <authorList>
            <consortium name="RefSeq"/>
        </authorList>
    </citation>
    <scope>IDENTIFICATION</scope>
    <source>
        <tissue evidence="5">Testes</tissue>
    </source>
</reference>
<sequence length="346" mass="39218">MSEPRDPNLWQLFINGVEGKTVTVDIHKDATVDDLLRKIKDKNRLPVEEQRVVYGSKQLQAGQGKHLYDYYIENNSTLFVVQRLRGGSTEEHAKQLDEDVELTDAPDMITWDDDPENKRAKMPCGHAIGPESLTAFCRSLLTSGKFRFLCPYVSNDYTSYCNEEWAYVDVRRLAVLTPAEKKEFETKIATNFLRKAQGIQECPQCKTLCERIDKKNLRCICAICTHKRSKTFEFCWFCLHEWKTKGSISNCGNSSCSGEDPRLKILRTCPKKTIVGVPNCPSRRACPSCGMLIEHDKACKHMVCFCGKKFCFICLTKPDAKGSYQCGSYNTKCTIAAIQTKIPGSD</sequence>
<evidence type="ECO:0000256" key="1">
    <source>
        <dbReference type="ARBA" id="ARBA00004514"/>
    </source>
</evidence>